<dbReference type="Pfam" id="PF15376">
    <property type="entry name" value="DUF4603"/>
    <property type="match status" value="1"/>
</dbReference>
<dbReference type="PANTHER" id="PTHR17611:SF3">
    <property type="entry name" value="DNA SEGMENT, CHR 5, ERATO DOI 579, EXPRESSED"/>
    <property type="match status" value="1"/>
</dbReference>
<reference evidence="2 3" key="1">
    <citation type="submission" date="2021-06" db="EMBL/GenBank/DDBJ databases">
        <title>Chromosome-level genome assembly of the red-tail catfish (Hemibagrus wyckioides).</title>
        <authorList>
            <person name="Shao F."/>
        </authorList>
    </citation>
    <scope>NUCLEOTIDE SEQUENCE [LARGE SCALE GENOMIC DNA]</scope>
    <source>
        <strain evidence="2">EC202008001</strain>
        <tissue evidence="2">Blood</tissue>
    </source>
</reference>
<evidence type="ECO:0008006" key="4">
    <source>
        <dbReference type="Google" id="ProtNLM"/>
    </source>
</evidence>
<feature type="compositionally biased region" description="Low complexity" evidence="1">
    <location>
        <begin position="201"/>
        <end position="220"/>
    </location>
</feature>
<evidence type="ECO:0000313" key="2">
    <source>
        <dbReference type="EMBL" id="KAG7330640.1"/>
    </source>
</evidence>
<dbReference type="PANTHER" id="PTHR17611">
    <property type="entry name" value="DNA SEGMENT, CHR 5, ERATO DOI 579, EXPRESSED"/>
    <property type="match status" value="1"/>
</dbReference>
<accession>A0A9D3NXF5</accession>
<protein>
    <recommendedName>
        <fullName evidence="4">KIAA0232</fullName>
    </recommendedName>
</protein>
<evidence type="ECO:0000313" key="3">
    <source>
        <dbReference type="Proteomes" id="UP000824219"/>
    </source>
</evidence>
<comment type="caution">
    <text evidence="2">The sequence shown here is derived from an EMBL/GenBank/DDBJ whole genome shotgun (WGS) entry which is preliminary data.</text>
</comment>
<gene>
    <name evidence="2" type="ORF">KOW79_006862</name>
</gene>
<name>A0A9D3NXF5_9TELE</name>
<feature type="compositionally biased region" description="Basic residues" evidence="1">
    <location>
        <begin position="317"/>
        <end position="339"/>
    </location>
</feature>
<feature type="region of interest" description="Disordered" evidence="1">
    <location>
        <begin position="201"/>
        <end position="402"/>
    </location>
</feature>
<dbReference type="EMBL" id="JAHKSW010000007">
    <property type="protein sequence ID" value="KAG7330640.1"/>
    <property type="molecule type" value="Genomic_DNA"/>
</dbReference>
<sequence length="1329" mass="146019">MRPVSGDSSSAAPPESVSLLDSLSPSDMSLLQSLGPVQSWLGQELEKCGIDAMIYTRYVLSLLLHDSYDYDLQDQENDIFLGWEKGAGKKWGKSRRKGGTDLSLEEMKKQAAVQCLRSASDENSGVESLVEELCSKLKDIQNKQKEKEKQTIKKSDESRSPELAESPSSKDQVEMYYEAFPPLSEKPVCLQEIMTVWNKAKASAYSSSSSAAPQTSTDTSSPKDCTSEGEVFKDKAPDASVTTTTSEKAQHRRSKKEKENRYHGGASGACSDQVVSQNKRHARHRSDLGHRPRSWSSGSSEGGSSSSGNQGEAKTCKGTRIRHRSREVSSKNKRGRNHGQVKLALKAIDKEERRNTGSSCSASEGPLKNQQHYTKKGKKPLRELRKDPSWVDLKESGGEANNNREYMEEPLWYTEPISEFFVPFSWSKLETKYRSKPDSPSDLATAIDVESLSEQVQGICIANTSIQRAYFTAGTFVDGHFVEVSGEANEEATELNGTSSCPLPEDGKDLDDEHLSEFTHFYEVDIYQSILDPSASDAVQESRILNMIRQKSNEPRDIEAGCCVVLDGFELQGESAIKADSLGASGDDVILTQDMENIAHMWECCSSSSSEELEVESCAGDSPVRLSPLLGSMPFNLSRLSGTFGEPPVQDVSGSTMALNSCFSLFEVQCDSSAFPFSCDSLTSSRENVDSSSCLDSHANKQSRLLIWTKNSAFDENEHCSNLSTRTCSPWSHSEETRSDIEQVTGQADESSQFGSEELGCIIPPVPTSYLEEEFLDFLQESPSHQQDEMNAGIVSNQTFNKVSKLESVCGIALEQDEGKQYNAVLFPEDTNQQSDDYSSGIIKDIWMAIGDRDCVLAVEVEKADDDLFSEETPSYHCGCLDGEAKEPIEKKAVQRSEYHLWEGQKEDQGLAKNKVSKVDGGDYATPARPWDVDSDRDSTSFILGGVYGELKTLSSDEEWTVVQPINTCESLLQCASASSSDVVTIAGTDVFMNTGSCFAPGHKPLWRPLVSFGQNGQATKGSGEGLNKGFSVIFHEDLLGSCGGYCGEQQGLDYPFSSFDLSNPFSQVLHVECSFEPEDMASFSPGFKPKSILCSNSDNEPFSPRLYGINRTQYRAIRISPRTHFRPISASELSPGWCSVSDGESEKEEMSVPVSGQTDLFDDPQADLKPLEEDAECEGPYYGKSELESGKFLPRLKKSGMEKSAQTSLDSQEGAGTTLTTVEQEICLDCEIAGKPAAVATSSHVEVPVDTFQKQESCTEREACRSVGASQLLEFGKSYDVVQDLHEFPLLSFGERSVTTGQREDCWWQNTLCSSMFSGSRCTESSNI</sequence>
<dbReference type="Proteomes" id="UP000824219">
    <property type="component" value="Linkage Group LG07"/>
</dbReference>
<organism evidence="2 3">
    <name type="scientific">Hemibagrus wyckioides</name>
    <dbReference type="NCBI Taxonomy" id="337641"/>
    <lineage>
        <taxon>Eukaryota</taxon>
        <taxon>Metazoa</taxon>
        <taxon>Chordata</taxon>
        <taxon>Craniata</taxon>
        <taxon>Vertebrata</taxon>
        <taxon>Euteleostomi</taxon>
        <taxon>Actinopterygii</taxon>
        <taxon>Neopterygii</taxon>
        <taxon>Teleostei</taxon>
        <taxon>Ostariophysi</taxon>
        <taxon>Siluriformes</taxon>
        <taxon>Bagridae</taxon>
        <taxon>Hemibagrus</taxon>
    </lineage>
</organism>
<keyword evidence="3" id="KW-1185">Reference proteome</keyword>
<proteinExistence type="predicted"/>
<evidence type="ECO:0000256" key="1">
    <source>
        <dbReference type="SAM" id="MobiDB-lite"/>
    </source>
</evidence>
<feature type="compositionally biased region" description="Basic and acidic residues" evidence="1">
    <location>
        <begin position="380"/>
        <end position="397"/>
    </location>
</feature>
<feature type="compositionally biased region" description="Low complexity" evidence="1">
    <location>
        <begin position="294"/>
        <end position="308"/>
    </location>
</feature>
<feature type="region of interest" description="Disordered" evidence="1">
    <location>
        <begin position="731"/>
        <end position="753"/>
    </location>
</feature>
<feature type="compositionally biased region" description="Polar residues" evidence="1">
    <location>
        <begin position="742"/>
        <end position="753"/>
    </location>
</feature>
<dbReference type="OrthoDB" id="3247158at2759"/>
<feature type="compositionally biased region" description="Basic and acidic residues" evidence="1">
    <location>
        <begin position="144"/>
        <end position="162"/>
    </location>
</feature>
<dbReference type="InterPro" id="IPR027871">
    <property type="entry name" value="DUF4603"/>
</dbReference>
<feature type="compositionally biased region" description="Polar residues" evidence="1">
    <location>
        <begin position="356"/>
        <end position="372"/>
    </location>
</feature>
<feature type="region of interest" description="Disordered" evidence="1">
    <location>
        <begin position="144"/>
        <end position="170"/>
    </location>
</feature>